<dbReference type="InterPro" id="IPR036513">
    <property type="entry name" value="STAS_dom_sf"/>
</dbReference>
<dbReference type="OrthoDB" id="6198515at2"/>
<dbReference type="SUPFAM" id="SSF52091">
    <property type="entry name" value="SpoIIaa-like"/>
    <property type="match status" value="1"/>
</dbReference>
<feature type="domain" description="STAS" evidence="1">
    <location>
        <begin position="1"/>
        <end position="95"/>
    </location>
</feature>
<evidence type="ECO:0000313" key="3">
    <source>
        <dbReference type="Proteomes" id="UP000290244"/>
    </source>
</evidence>
<dbReference type="KEGG" id="lsd:EMK97_01780"/>
<sequence length="95" mass="10656">MEDTMIKLPSELTIAQVDAYQKEIIPLIEESKSITIDDSELVRVDTIGVQFILAVVTYILAQGKSITWQSKSKILKESIKQLGISDAILLQYVMD</sequence>
<dbReference type="Proteomes" id="UP000290244">
    <property type="component" value="Chromosome"/>
</dbReference>
<dbReference type="PROSITE" id="PS50801">
    <property type="entry name" value="STAS"/>
    <property type="match status" value="1"/>
</dbReference>
<name>A0A4P6P3K1_9GAMM</name>
<evidence type="ECO:0000259" key="1">
    <source>
        <dbReference type="PROSITE" id="PS50801"/>
    </source>
</evidence>
<keyword evidence="3" id="KW-1185">Reference proteome</keyword>
<dbReference type="AlphaFoldDB" id="A0A4P6P3K1"/>
<reference evidence="2 3" key="1">
    <citation type="submission" date="2018-12" db="EMBL/GenBank/DDBJ databases">
        <title>Complete genome of Litorilituus sediminis.</title>
        <authorList>
            <person name="Liu A."/>
            <person name="Rong J."/>
        </authorList>
    </citation>
    <scope>NUCLEOTIDE SEQUENCE [LARGE SCALE GENOMIC DNA]</scope>
    <source>
        <strain evidence="2 3">JCM 17549</strain>
    </source>
</reference>
<dbReference type="InterPro" id="IPR002645">
    <property type="entry name" value="STAS_dom"/>
</dbReference>
<proteinExistence type="predicted"/>
<protein>
    <submittedName>
        <fullName evidence="2">STAS domain-containing protein</fullName>
    </submittedName>
</protein>
<gene>
    <name evidence="2" type="ORF">EMK97_01780</name>
</gene>
<accession>A0A4P6P3K1</accession>
<evidence type="ECO:0000313" key="2">
    <source>
        <dbReference type="EMBL" id="QBG34559.1"/>
    </source>
</evidence>
<organism evidence="2 3">
    <name type="scientific">Litorilituus sediminis</name>
    <dbReference type="NCBI Taxonomy" id="718192"/>
    <lineage>
        <taxon>Bacteria</taxon>
        <taxon>Pseudomonadati</taxon>
        <taxon>Pseudomonadota</taxon>
        <taxon>Gammaproteobacteria</taxon>
        <taxon>Alteromonadales</taxon>
        <taxon>Colwelliaceae</taxon>
        <taxon>Litorilituus</taxon>
    </lineage>
</organism>
<dbReference type="Pfam" id="PF13466">
    <property type="entry name" value="STAS_2"/>
    <property type="match status" value="1"/>
</dbReference>
<dbReference type="InterPro" id="IPR058548">
    <property type="entry name" value="MlaB-like_STAS"/>
</dbReference>
<dbReference type="EMBL" id="CP034759">
    <property type="protein sequence ID" value="QBG34559.1"/>
    <property type="molecule type" value="Genomic_DNA"/>
</dbReference>